<evidence type="ECO:0000313" key="1">
    <source>
        <dbReference type="EMBL" id="ALB21817.1"/>
    </source>
</evidence>
<name>A0A1L6T9G9_PISSA</name>
<dbReference type="AlphaFoldDB" id="A0A1L6T9G9"/>
<dbReference type="EMBL" id="CP012508">
    <property type="protein sequence ID" value="ALB21817.1"/>
    <property type="molecule type" value="Genomic_DNA"/>
</dbReference>
<evidence type="ECO:0000313" key="2">
    <source>
        <dbReference type="Proteomes" id="UP000029558"/>
    </source>
</evidence>
<sequence>MSANNNNPFEKINAHLTEVRKSLATVNAKVLDEHSLQTHHDKFMKYYNEGLSLLDTIAIKSKKPGPKN</sequence>
<protein>
    <submittedName>
        <fullName evidence="1">Superoxide dismutase</fullName>
    </submittedName>
</protein>
<reference evidence="1 2" key="1">
    <citation type="journal article" date="2014" name="Genome Announc.">
        <title>Comparative Genome Analysis of Two Isolates of the Fish Pathogen Piscirickettsia salmonis from Different Hosts Reveals Major Differences in Virulence-Associated Secretion Systems.</title>
        <authorList>
            <person name="Bohle H."/>
            <person name="Henriquez P."/>
            <person name="Grothusen H."/>
            <person name="Navas E."/>
            <person name="Sandoval A."/>
            <person name="Bustamante F."/>
            <person name="Bustos P."/>
            <person name="Mancilla M."/>
        </authorList>
    </citation>
    <scope>NUCLEOTIDE SEQUENCE [LARGE SCALE GENOMIC DNA]</scope>
    <source>
        <strain evidence="2">B1-32597</strain>
    </source>
</reference>
<gene>
    <name evidence="1" type="ORF">KU39_633</name>
</gene>
<dbReference type="RefSeq" id="WP_027243134.1">
    <property type="nucleotide sequence ID" value="NZ_CP012508.1"/>
</dbReference>
<dbReference type="Proteomes" id="UP000029558">
    <property type="component" value="Chromosome"/>
</dbReference>
<organism evidence="1 2">
    <name type="scientific">Piscirickettsia salmonis</name>
    <dbReference type="NCBI Taxonomy" id="1238"/>
    <lineage>
        <taxon>Bacteria</taxon>
        <taxon>Pseudomonadati</taxon>
        <taxon>Pseudomonadota</taxon>
        <taxon>Gammaproteobacteria</taxon>
        <taxon>Thiotrichales</taxon>
        <taxon>Piscirickettsiaceae</taxon>
        <taxon>Piscirickettsia</taxon>
    </lineage>
</organism>
<proteinExistence type="predicted"/>
<dbReference type="OrthoDB" id="5616507at2"/>
<accession>A0A1L6T9G9</accession>